<sequence length="361" mass="40153">MTALVFMYETTIKSQEAIMQTRPLGQTGMEVSRLCLGTMTFGEQNTESEAHEQLDRAVAFGINFIDTAEMYPVPPTADTQGRTEQYIGSWLKQRGVRDDVILATKIAGPGMAHIRDGSRLTREHIHAAIDTSLKRLQTDYVDLYQLHWPDRQTNFFGRLGYTWSQDEDATLLEESLSALKELVDAGKVRAIGLSNETPWGVMHSLQLAERLGIPRVASVQNPYSLLNRSYEIGLAEIAQREGVGLLAYSPLAFGVLSGKYLDGARPPKARLTLYERFQRYNTPLAERATRAYVELARDHGLDPAQMALAWVNSRPFLTSNIIGATTMEQLESNLASEALTLSDEVLEAIDAIHTEIPNPSP</sequence>
<dbReference type="CDD" id="cd19094">
    <property type="entry name" value="AKR_Tas-like"/>
    <property type="match status" value="1"/>
</dbReference>
<name>W1N9I8_9GAMM</name>
<dbReference type="SUPFAM" id="SSF51430">
    <property type="entry name" value="NAD(P)-linked oxidoreductase"/>
    <property type="match status" value="1"/>
</dbReference>
<dbReference type="PANTHER" id="PTHR43364:SF4">
    <property type="entry name" value="NAD(P)-LINKED OXIDOREDUCTASE SUPERFAMILY PROTEIN"/>
    <property type="match status" value="1"/>
</dbReference>
<protein>
    <recommendedName>
        <fullName evidence="4">Protein tas</fullName>
    </recommendedName>
</protein>
<dbReference type="STRING" id="1178482.AR456_17565"/>
<dbReference type="PANTHER" id="PTHR43364">
    <property type="entry name" value="NADH-SPECIFIC METHYLGLYOXAL REDUCTASE-RELATED"/>
    <property type="match status" value="1"/>
</dbReference>
<dbReference type="PATRIC" id="fig|1178482.3.peg.1051"/>
<reference evidence="6 7" key="1">
    <citation type="submission" date="2013-08" db="EMBL/GenBank/DDBJ databases">
        <title>draft genome of Halomonas huanghegensis, strain BJGMM-B45T.</title>
        <authorList>
            <person name="Miao C."/>
            <person name="Wan Y."/>
            <person name="Jin W."/>
        </authorList>
    </citation>
    <scope>NUCLEOTIDE SEQUENCE [LARGE SCALE GENOMIC DNA]</scope>
    <source>
        <strain evidence="6 7">BJGMM-B45</strain>
    </source>
</reference>
<proteinExistence type="inferred from homology"/>
<dbReference type="AlphaFoldDB" id="W1N9I8"/>
<dbReference type="Pfam" id="PF00248">
    <property type="entry name" value="Aldo_ket_red"/>
    <property type="match status" value="1"/>
</dbReference>
<evidence type="ECO:0000313" key="6">
    <source>
        <dbReference type="EMBL" id="ERL52178.1"/>
    </source>
</evidence>
<evidence type="ECO:0000256" key="2">
    <source>
        <dbReference type="ARBA" id="ARBA00023002"/>
    </source>
</evidence>
<feature type="domain" description="NADP-dependent oxidoreductase" evidence="5">
    <location>
        <begin position="33"/>
        <end position="352"/>
    </location>
</feature>
<dbReference type="eggNOG" id="COG0667">
    <property type="taxonomic scope" value="Bacteria"/>
</dbReference>
<comment type="similarity">
    <text evidence="3">Belongs to the aldo/keto reductase family. Aldo/keto reductase 2 subfamily.</text>
</comment>
<gene>
    <name evidence="6" type="primary">tas</name>
    <name evidence="6" type="ORF">BJB45_09435</name>
</gene>
<dbReference type="EMBL" id="AVBC01000019">
    <property type="protein sequence ID" value="ERL52178.1"/>
    <property type="molecule type" value="Genomic_DNA"/>
</dbReference>
<keyword evidence="2" id="KW-0560">Oxidoreductase</keyword>
<evidence type="ECO:0000256" key="4">
    <source>
        <dbReference type="ARBA" id="ARBA00070119"/>
    </source>
</evidence>
<comment type="caution">
    <text evidence="6">The sequence shown here is derived from an EMBL/GenBank/DDBJ whole genome shotgun (WGS) entry which is preliminary data.</text>
</comment>
<keyword evidence="1" id="KW-0521">NADP</keyword>
<keyword evidence="7" id="KW-1185">Reference proteome</keyword>
<dbReference type="Gene3D" id="3.20.20.100">
    <property type="entry name" value="NADP-dependent oxidoreductase domain"/>
    <property type="match status" value="1"/>
</dbReference>
<dbReference type="InterPro" id="IPR036812">
    <property type="entry name" value="NAD(P)_OxRdtase_dom_sf"/>
</dbReference>
<evidence type="ECO:0000256" key="3">
    <source>
        <dbReference type="ARBA" id="ARBA00038157"/>
    </source>
</evidence>
<dbReference type="FunFam" id="3.20.20.100:FF:000005">
    <property type="entry name" value="NADP(H)-dependent aldo-keto reductase"/>
    <property type="match status" value="1"/>
</dbReference>
<dbReference type="NCBIfam" id="NF007912">
    <property type="entry name" value="PRK10625.1"/>
    <property type="match status" value="1"/>
</dbReference>
<organism evidence="6 7">
    <name type="scientific">Halomonas huangheensis</name>
    <dbReference type="NCBI Taxonomy" id="1178482"/>
    <lineage>
        <taxon>Bacteria</taxon>
        <taxon>Pseudomonadati</taxon>
        <taxon>Pseudomonadota</taxon>
        <taxon>Gammaproteobacteria</taxon>
        <taxon>Oceanospirillales</taxon>
        <taxon>Halomonadaceae</taxon>
        <taxon>Halomonas</taxon>
    </lineage>
</organism>
<accession>W1N9I8</accession>
<evidence type="ECO:0000259" key="5">
    <source>
        <dbReference type="Pfam" id="PF00248"/>
    </source>
</evidence>
<dbReference type="InterPro" id="IPR050523">
    <property type="entry name" value="AKR_Detox_Biosynth"/>
</dbReference>
<dbReference type="GO" id="GO:0016491">
    <property type="term" value="F:oxidoreductase activity"/>
    <property type="evidence" value="ECO:0007669"/>
    <property type="project" value="UniProtKB-KW"/>
</dbReference>
<evidence type="ECO:0000256" key="1">
    <source>
        <dbReference type="ARBA" id="ARBA00022857"/>
    </source>
</evidence>
<evidence type="ECO:0000313" key="7">
    <source>
        <dbReference type="Proteomes" id="UP000019113"/>
    </source>
</evidence>
<dbReference type="Proteomes" id="UP000019113">
    <property type="component" value="Unassembled WGS sequence"/>
</dbReference>
<dbReference type="InterPro" id="IPR023210">
    <property type="entry name" value="NADP_OxRdtase_dom"/>
</dbReference>